<dbReference type="OrthoDB" id="10266974at2759"/>
<sequence>MVFKTAFSIWSAYEFNPMCLNIIQEESKRAVGLARPLPAISGADPWTASKMETLSPMLPDGVKPKPPINPEDKSDIISPYKLGITMTKDLYSDGSEQSFNEVLSSSSKVSLTSGYSWATSLAVSTNKPSESFIMEALCTTLTSGLLTLLAYSKAILTLGVFSDQHGVHVLIRSFVTLHTLAWSDVGEKRKSSSQGQIHRLVTFSNRSSQWTFQSHQVLVDGGHGVSRQRGLAIDERRGHVDRLPTDWHVRSLVDALDRGCNFWTNTVTRNHGDGVFAVGVRLSGELAGDLASGIRSCEHGGSSCNCSVHWKKFW</sequence>
<organism evidence="1 2">
    <name type="scientific">Ogataea philodendri</name>
    <dbReference type="NCBI Taxonomy" id="1378263"/>
    <lineage>
        <taxon>Eukaryota</taxon>
        <taxon>Fungi</taxon>
        <taxon>Dikarya</taxon>
        <taxon>Ascomycota</taxon>
        <taxon>Saccharomycotina</taxon>
        <taxon>Pichiomycetes</taxon>
        <taxon>Pichiales</taxon>
        <taxon>Pichiaceae</taxon>
        <taxon>Ogataea</taxon>
    </lineage>
</organism>
<dbReference type="GeneID" id="70234052"/>
<evidence type="ECO:0000313" key="1">
    <source>
        <dbReference type="EMBL" id="KAH3668331.1"/>
    </source>
</evidence>
<reference evidence="1" key="2">
    <citation type="submission" date="2021-01" db="EMBL/GenBank/DDBJ databases">
        <authorList>
            <person name="Schikora-Tamarit M.A."/>
        </authorList>
    </citation>
    <scope>NUCLEOTIDE SEQUENCE</scope>
    <source>
        <strain evidence="1">CBS6075</strain>
    </source>
</reference>
<gene>
    <name evidence="1" type="ORF">OGAPHI_002085</name>
</gene>
<name>A0A9P8T7U6_9ASCO</name>
<keyword evidence="2" id="KW-1185">Reference proteome</keyword>
<dbReference type="AlphaFoldDB" id="A0A9P8T7U6"/>
<comment type="caution">
    <text evidence="1">The sequence shown here is derived from an EMBL/GenBank/DDBJ whole genome shotgun (WGS) entry which is preliminary data.</text>
</comment>
<accession>A0A9P8T7U6</accession>
<dbReference type="Proteomes" id="UP000769157">
    <property type="component" value="Unassembled WGS sequence"/>
</dbReference>
<proteinExistence type="predicted"/>
<evidence type="ECO:0000313" key="2">
    <source>
        <dbReference type="Proteomes" id="UP000769157"/>
    </source>
</evidence>
<dbReference type="EMBL" id="JAEUBE010000158">
    <property type="protein sequence ID" value="KAH3668331.1"/>
    <property type="molecule type" value="Genomic_DNA"/>
</dbReference>
<protein>
    <submittedName>
        <fullName evidence="1">Uncharacterized protein</fullName>
    </submittedName>
</protein>
<reference evidence="1" key="1">
    <citation type="journal article" date="2021" name="Open Biol.">
        <title>Shared evolutionary footprints suggest mitochondrial oxidative damage underlies multiple complex I losses in fungi.</title>
        <authorList>
            <person name="Schikora-Tamarit M.A."/>
            <person name="Marcet-Houben M."/>
            <person name="Nosek J."/>
            <person name="Gabaldon T."/>
        </authorList>
    </citation>
    <scope>NUCLEOTIDE SEQUENCE</scope>
    <source>
        <strain evidence="1">CBS6075</strain>
    </source>
</reference>
<dbReference type="RefSeq" id="XP_046062745.1">
    <property type="nucleotide sequence ID" value="XM_046202916.1"/>
</dbReference>